<proteinExistence type="predicted"/>
<dbReference type="Proteomes" id="UP000193240">
    <property type="component" value="Unassembled WGS sequence"/>
</dbReference>
<sequence>MDNNEVILPFEGSSSKVSASTLPSQPLSYSKLGDDFKPMPISEKHSKGMMTIFYLAVTAPHTDKYEVHGRSSLQSSISPLPALDPYQTNSPAGLQKLENLFEHDDKWGERVDNPAFETDGFHTLLLEGQRRVIIHHELEPVANCYVIIIGRHHAERSFDVQGNTIFVDTRLSDWFHMTVRPPPSAYRRRNTGVLLSTAISW</sequence>
<keyword evidence="2" id="KW-1185">Reference proteome</keyword>
<protein>
    <submittedName>
        <fullName evidence="1">Uncharacterized protein</fullName>
    </submittedName>
</protein>
<gene>
    <name evidence="1" type="ORF">B5807_07400</name>
</gene>
<dbReference type="InParanoid" id="A0A1Y2LUX0"/>
<dbReference type="AlphaFoldDB" id="A0A1Y2LUX0"/>
<accession>A0A1Y2LUX0</accession>
<evidence type="ECO:0000313" key="1">
    <source>
        <dbReference type="EMBL" id="OSS47686.1"/>
    </source>
</evidence>
<name>A0A1Y2LUX0_EPING</name>
<dbReference type="EMBL" id="KZ107848">
    <property type="protein sequence ID" value="OSS47686.1"/>
    <property type="molecule type" value="Genomic_DNA"/>
</dbReference>
<organism evidence="1 2">
    <name type="scientific">Epicoccum nigrum</name>
    <name type="common">Soil fungus</name>
    <name type="synonym">Epicoccum purpurascens</name>
    <dbReference type="NCBI Taxonomy" id="105696"/>
    <lineage>
        <taxon>Eukaryota</taxon>
        <taxon>Fungi</taxon>
        <taxon>Dikarya</taxon>
        <taxon>Ascomycota</taxon>
        <taxon>Pezizomycotina</taxon>
        <taxon>Dothideomycetes</taxon>
        <taxon>Pleosporomycetidae</taxon>
        <taxon>Pleosporales</taxon>
        <taxon>Pleosporineae</taxon>
        <taxon>Didymellaceae</taxon>
        <taxon>Epicoccum</taxon>
    </lineage>
</organism>
<evidence type="ECO:0000313" key="2">
    <source>
        <dbReference type="Proteomes" id="UP000193240"/>
    </source>
</evidence>
<reference evidence="1 2" key="1">
    <citation type="journal article" date="2017" name="Genome Announc.">
        <title>Genome sequence of the saprophytic ascomycete Epicoccum nigrum ICMP 19927 strain isolated from New Zealand.</title>
        <authorList>
            <person name="Fokin M."/>
            <person name="Fleetwood D."/>
            <person name="Weir B.S."/>
            <person name="Villas-Boas S.G."/>
        </authorList>
    </citation>
    <scope>NUCLEOTIDE SEQUENCE [LARGE SCALE GENOMIC DNA]</scope>
    <source>
        <strain evidence="1 2">ICMP 19927</strain>
    </source>
</reference>